<reference evidence="5 6" key="1">
    <citation type="submission" date="2015-03" db="EMBL/GenBank/DDBJ databases">
        <title>Genome sequence of Variovorax paradoxus TBEA6.</title>
        <authorList>
            <person name="Poehlein A."/>
            <person name="Schuldes J."/>
            <person name="Wuebbeler J.H."/>
            <person name="Hiessl S."/>
            <person name="Steinbuechel A."/>
            <person name="Daniel R."/>
        </authorList>
    </citation>
    <scope>NUCLEOTIDE SEQUENCE [LARGE SCALE GENOMIC DNA]</scope>
    <source>
        <strain evidence="5 6">TBEA6</strain>
    </source>
</reference>
<dbReference type="PANTHER" id="PTHR42783">
    <property type="entry name" value="GLUTAMATE SYNTHASE [NADPH] SMALL CHAIN"/>
    <property type="match status" value="1"/>
</dbReference>
<evidence type="ECO:0000256" key="1">
    <source>
        <dbReference type="ARBA" id="ARBA00022723"/>
    </source>
</evidence>
<keyword evidence="6" id="KW-1185">Reference proteome</keyword>
<gene>
    <name evidence="5" type="primary">sfrB</name>
    <name evidence="5" type="ORF">VPARA_57950</name>
</gene>
<evidence type="ECO:0000256" key="2">
    <source>
        <dbReference type="ARBA" id="ARBA00023004"/>
    </source>
</evidence>
<dbReference type="InterPro" id="IPR017900">
    <property type="entry name" value="4Fe4S_Fe_S_CS"/>
</dbReference>
<dbReference type="SUPFAM" id="SSF51971">
    <property type="entry name" value="Nucleotide-binding domain"/>
    <property type="match status" value="2"/>
</dbReference>
<dbReference type="Gene3D" id="3.50.50.60">
    <property type="entry name" value="FAD/NAD(P)-binding domain"/>
    <property type="match status" value="2"/>
</dbReference>
<accession>A0A0H2M7Y3</accession>
<dbReference type="EMBL" id="JZWI01000038">
    <property type="protein sequence ID" value="KLN53150.1"/>
    <property type="molecule type" value="Genomic_DNA"/>
</dbReference>
<dbReference type="EC" id="1.-.-.-" evidence="5"/>
<dbReference type="GO" id="GO:0016491">
    <property type="term" value="F:oxidoreductase activity"/>
    <property type="evidence" value="ECO:0007669"/>
    <property type="project" value="UniProtKB-KW"/>
</dbReference>
<proteinExistence type="predicted"/>
<dbReference type="GO" id="GO:0046872">
    <property type="term" value="F:metal ion binding"/>
    <property type="evidence" value="ECO:0007669"/>
    <property type="project" value="UniProtKB-KW"/>
</dbReference>
<evidence type="ECO:0000256" key="3">
    <source>
        <dbReference type="ARBA" id="ARBA00023014"/>
    </source>
</evidence>
<evidence type="ECO:0000259" key="4">
    <source>
        <dbReference type="PROSITE" id="PS51379"/>
    </source>
</evidence>
<dbReference type="InterPro" id="IPR009051">
    <property type="entry name" value="Helical_ferredxn"/>
</dbReference>
<dbReference type="Pfam" id="PF14691">
    <property type="entry name" value="Fer4_20"/>
    <property type="match status" value="1"/>
</dbReference>
<dbReference type="InterPro" id="IPR028261">
    <property type="entry name" value="DPD_II"/>
</dbReference>
<dbReference type="AlphaFoldDB" id="A0A0H2M7Y3"/>
<dbReference type="GO" id="GO:0051536">
    <property type="term" value="F:iron-sulfur cluster binding"/>
    <property type="evidence" value="ECO:0007669"/>
    <property type="project" value="UniProtKB-KW"/>
</dbReference>
<dbReference type="Proteomes" id="UP000035170">
    <property type="component" value="Unassembled WGS sequence"/>
</dbReference>
<organism evidence="5 6">
    <name type="scientific">Variovorax paradoxus</name>
    <dbReference type="NCBI Taxonomy" id="34073"/>
    <lineage>
        <taxon>Bacteria</taxon>
        <taxon>Pseudomonadati</taxon>
        <taxon>Pseudomonadota</taxon>
        <taxon>Betaproteobacteria</taxon>
        <taxon>Burkholderiales</taxon>
        <taxon>Comamonadaceae</taxon>
        <taxon>Variovorax</taxon>
    </lineage>
</organism>
<comment type="caution">
    <text evidence="5">The sequence shown here is derived from an EMBL/GenBank/DDBJ whole genome shotgun (WGS) entry which is preliminary data.</text>
</comment>
<keyword evidence="5" id="KW-0560">Oxidoreductase</keyword>
<evidence type="ECO:0000313" key="5">
    <source>
        <dbReference type="EMBL" id="KLN53150.1"/>
    </source>
</evidence>
<dbReference type="Gene3D" id="1.10.1060.10">
    <property type="entry name" value="Alpha-helical ferredoxin"/>
    <property type="match status" value="1"/>
</dbReference>
<dbReference type="InterPro" id="IPR036188">
    <property type="entry name" value="FAD/NAD-bd_sf"/>
</dbReference>
<keyword evidence="3" id="KW-0411">Iron-sulfur</keyword>
<dbReference type="Pfam" id="PF12838">
    <property type="entry name" value="Fer4_7"/>
    <property type="match status" value="1"/>
</dbReference>
<feature type="domain" description="4Fe-4S ferredoxin-type" evidence="4">
    <location>
        <begin position="497"/>
        <end position="526"/>
    </location>
</feature>
<dbReference type="PROSITE" id="PS51379">
    <property type="entry name" value="4FE4S_FER_2"/>
    <property type="match status" value="2"/>
</dbReference>
<dbReference type="SUPFAM" id="SSF54862">
    <property type="entry name" value="4Fe-4S ferredoxins"/>
    <property type="match status" value="1"/>
</dbReference>
<dbReference type="RefSeq" id="WP_047787026.1">
    <property type="nucleotide sequence ID" value="NZ_JZWI01000038.1"/>
</dbReference>
<dbReference type="InterPro" id="IPR017896">
    <property type="entry name" value="4Fe4S_Fe-S-bd"/>
</dbReference>
<name>A0A0H2M7Y3_VARPD</name>
<evidence type="ECO:0000313" key="6">
    <source>
        <dbReference type="Proteomes" id="UP000035170"/>
    </source>
</evidence>
<dbReference type="PATRIC" id="fig|34073.19.peg.5949"/>
<dbReference type="Gene3D" id="3.30.70.20">
    <property type="match status" value="1"/>
</dbReference>
<dbReference type="PANTHER" id="PTHR42783:SF3">
    <property type="entry name" value="GLUTAMATE SYNTHASE [NADPH] SMALL CHAIN-RELATED"/>
    <property type="match status" value="1"/>
</dbReference>
<keyword evidence="1" id="KW-0479">Metal-binding</keyword>
<feature type="domain" description="4Fe-4S ferredoxin-type" evidence="4">
    <location>
        <begin position="556"/>
        <end position="586"/>
    </location>
</feature>
<dbReference type="PROSITE" id="PS00198">
    <property type="entry name" value="4FE4S_FER_1"/>
    <property type="match status" value="1"/>
</dbReference>
<sequence length="599" mass="65647">MQRTDIANPAYFHKVVDCQYACPAHTPVPEYIRMIAQGRYSDAYMINWVSNVFPGILGRTCDRPCEPACRRGRVEESNAQAPEPVAICRLKRVAADMKDDVRARMPKLAPKNGKRVACVGAGPASLTVARDLAPLGYEVTVFDEEAKAGGFIRTQIPHFRLPESVIDEETGYILDLGVEFRGGERIGSMKALMAEGWDAVFVGCGAPRGRDLDVPGRREAAASIHIGIDWLNSVSFGHVSRIGQRVIVLGGGNTAMDCCRSARRLGGTDVKVIVRSGFAEMKASPWEKEDAQHEGIPIIDFHVPKAFVHEEGRLLGMTFEVVRAEYDAQGRRTLVPTGEPDAWFECDEVLVAVGQENAFPWIERDCGIAFDKSGLPTLDKNTFQSTVPHVFFGGDAAFGPKNIIWAVAHGHEAAVSIDKLLRAEPVYVRPAPMTNLVSQKMGIHEWSYDNDTSNDLRYKVPWAKAETALASIRVEVELGFDAATAFKEAERCLNCDVQTVFTETACIECDACVDICPMDCISFTANGEESELRARLKAPALNLAQDLYVSGGLKTGRVMVKDEDVCLHCGLCAERCPTGAWDMQKFLLKMTPAGQGVAQ</sequence>
<dbReference type="InterPro" id="IPR023753">
    <property type="entry name" value="FAD/NAD-binding_dom"/>
</dbReference>
<keyword evidence="2" id="KW-0408">Iron</keyword>
<dbReference type="PRINTS" id="PR00419">
    <property type="entry name" value="ADXRDTASE"/>
</dbReference>
<protein>
    <submittedName>
        <fullName evidence="5">NADPH-Fe(3+) oxidoreductase subunit beta</fullName>
        <ecNumber evidence="5">1.-.-.-</ecNumber>
    </submittedName>
</protein>
<dbReference type="Pfam" id="PF07992">
    <property type="entry name" value="Pyr_redox_2"/>
    <property type="match status" value="1"/>
</dbReference>